<dbReference type="Proteomes" id="UP000664132">
    <property type="component" value="Unassembled WGS sequence"/>
</dbReference>
<evidence type="ECO:0000313" key="2">
    <source>
        <dbReference type="EMBL" id="KAG4418579.1"/>
    </source>
</evidence>
<name>A0A8H7TBL1_9HELO</name>
<evidence type="ECO:0000313" key="3">
    <source>
        <dbReference type="Proteomes" id="UP000664132"/>
    </source>
</evidence>
<dbReference type="EMBL" id="JAFJYH010000125">
    <property type="protein sequence ID" value="KAG4418579.1"/>
    <property type="molecule type" value="Genomic_DNA"/>
</dbReference>
<organism evidence="2 3">
    <name type="scientific">Cadophora malorum</name>
    <dbReference type="NCBI Taxonomy" id="108018"/>
    <lineage>
        <taxon>Eukaryota</taxon>
        <taxon>Fungi</taxon>
        <taxon>Dikarya</taxon>
        <taxon>Ascomycota</taxon>
        <taxon>Pezizomycotina</taxon>
        <taxon>Leotiomycetes</taxon>
        <taxon>Helotiales</taxon>
        <taxon>Ploettnerulaceae</taxon>
        <taxon>Cadophora</taxon>
    </lineage>
</organism>
<proteinExistence type="predicted"/>
<feature type="domain" description="2EXR" evidence="1">
    <location>
        <begin position="76"/>
        <end position="175"/>
    </location>
</feature>
<keyword evidence="3" id="KW-1185">Reference proteome</keyword>
<dbReference type="AlphaFoldDB" id="A0A8H7TBL1"/>
<sequence length="328" mass="36810">MVRKYIRKLREKAAKAERPTNMVSTANKKGRGEKTMAIKGNLDTVSSTIADTIAELQDDEPPDLQGLDGGTELVTFVKFGNLPQELRLDIWKKALPGPRVLRINGHDSLNRKMILTQKHNNDGTSELWGSPKHGLIFSTSDTNIGMLEACRESRHVAVKAYPVHLPAKDNSKEIRVGSDDVVMIGDIDRLLKMVKEVTDLYPAAFANLKALEDVRTLAFVAVAEDDNASIHRTSKQLSAVLTSRLVFMPLFPNVTSIQIICDHTNSTRDGILEGFVTSKTGEYDEERSELVWRAKDKQCFYECLCDIWKKQHNVSFPPLEVLVTEEYL</sequence>
<dbReference type="InterPro" id="IPR045518">
    <property type="entry name" value="2EXR"/>
</dbReference>
<dbReference type="PANTHER" id="PTHR35910:SF1">
    <property type="entry name" value="2EXR DOMAIN-CONTAINING PROTEIN"/>
    <property type="match status" value="1"/>
</dbReference>
<dbReference type="OrthoDB" id="3491512at2759"/>
<evidence type="ECO:0000259" key="1">
    <source>
        <dbReference type="Pfam" id="PF20150"/>
    </source>
</evidence>
<comment type="caution">
    <text evidence="2">The sequence shown here is derived from an EMBL/GenBank/DDBJ whole genome shotgun (WGS) entry which is preliminary data.</text>
</comment>
<reference evidence="2" key="1">
    <citation type="submission" date="2021-02" db="EMBL/GenBank/DDBJ databases">
        <title>Genome sequence Cadophora malorum strain M34.</title>
        <authorList>
            <person name="Stefanovic E."/>
            <person name="Vu D."/>
            <person name="Scully C."/>
            <person name="Dijksterhuis J."/>
            <person name="Roader J."/>
            <person name="Houbraken J."/>
        </authorList>
    </citation>
    <scope>NUCLEOTIDE SEQUENCE</scope>
    <source>
        <strain evidence="2">M34</strain>
    </source>
</reference>
<dbReference type="Pfam" id="PF20150">
    <property type="entry name" value="2EXR"/>
    <property type="match status" value="1"/>
</dbReference>
<accession>A0A8H7TBL1</accession>
<dbReference type="PANTHER" id="PTHR35910">
    <property type="entry name" value="2EXR DOMAIN-CONTAINING PROTEIN"/>
    <property type="match status" value="1"/>
</dbReference>
<gene>
    <name evidence="2" type="ORF">IFR04_008290</name>
</gene>
<protein>
    <recommendedName>
        <fullName evidence="1">2EXR domain-containing protein</fullName>
    </recommendedName>
</protein>